<dbReference type="GO" id="GO:0008673">
    <property type="term" value="F:2-dehydro-3-deoxygluconokinase activity"/>
    <property type="evidence" value="ECO:0007669"/>
    <property type="project" value="UniProtKB-EC"/>
</dbReference>
<dbReference type="InterPro" id="IPR050306">
    <property type="entry name" value="PfkB_Carbo_kinase"/>
</dbReference>
<dbReference type="Proteomes" id="UP001244427">
    <property type="component" value="Unassembled WGS sequence"/>
</dbReference>
<dbReference type="EC" id="2.7.1.45" evidence="7"/>
<evidence type="ECO:0000313" key="8">
    <source>
        <dbReference type="Proteomes" id="UP001244427"/>
    </source>
</evidence>
<organism evidence="7 8">
    <name type="scientific">Microbacterium natoriense</name>
    <dbReference type="NCBI Taxonomy" id="284570"/>
    <lineage>
        <taxon>Bacteria</taxon>
        <taxon>Bacillati</taxon>
        <taxon>Actinomycetota</taxon>
        <taxon>Actinomycetes</taxon>
        <taxon>Micrococcales</taxon>
        <taxon>Microbacteriaceae</taxon>
        <taxon>Microbacterium</taxon>
    </lineage>
</organism>
<name>A0AAW8ET75_9MICO</name>
<dbReference type="EMBL" id="JAUSXV010000001">
    <property type="protein sequence ID" value="MDQ0646473.1"/>
    <property type="molecule type" value="Genomic_DNA"/>
</dbReference>
<keyword evidence="4" id="KW-0418">Kinase</keyword>
<dbReference type="PANTHER" id="PTHR43085:SF1">
    <property type="entry name" value="PSEUDOURIDINE KINASE-RELATED"/>
    <property type="match status" value="1"/>
</dbReference>
<comment type="caution">
    <text evidence="7">The sequence shown here is derived from an EMBL/GenBank/DDBJ whole genome shotgun (WGS) entry which is preliminary data.</text>
</comment>
<evidence type="ECO:0000256" key="2">
    <source>
        <dbReference type="ARBA" id="ARBA00022679"/>
    </source>
</evidence>
<evidence type="ECO:0000256" key="5">
    <source>
        <dbReference type="ARBA" id="ARBA00022840"/>
    </source>
</evidence>
<dbReference type="Pfam" id="PF00294">
    <property type="entry name" value="PfkB"/>
    <property type="match status" value="1"/>
</dbReference>
<dbReference type="AlphaFoldDB" id="A0AAW8ET75"/>
<evidence type="ECO:0000256" key="1">
    <source>
        <dbReference type="ARBA" id="ARBA00010688"/>
    </source>
</evidence>
<evidence type="ECO:0000259" key="6">
    <source>
        <dbReference type="Pfam" id="PF00294"/>
    </source>
</evidence>
<keyword evidence="3" id="KW-0547">Nucleotide-binding</keyword>
<dbReference type="InterPro" id="IPR029056">
    <property type="entry name" value="Ribokinase-like"/>
</dbReference>
<accession>A0AAW8ET75</accession>
<dbReference type="SUPFAM" id="SSF53613">
    <property type="entry name" value="Ribokinase-like"/>
    <property type="match status" value="1"/>
</dbReference>
<evidence type="ECO:0000256" key="4">
    <source>
        <dbReference type="ARBA" id="ARBA00022777"/>
    </source>
</evidence>
<comment type="similarity">
    <text evidence="1">Belongs to the carbohydrate kinase PfkB family.</text>
</comment>
<dbReference type="Gene3D" id="3.40.1190.20">
    <property type="match status" value="1"/>
</dbReference>
<dbReference type="PANTHER" id="PTHR43085">
    <property type="entry name" value="HEXOKINASE FAMILY MEMBER"/>
    <property type="match status" value="1"/>
</dbReference>
<gene>
    <name evidence="7" type="ORF">QFZ53_000669</name>
</gene>
<protein>
    <submittedName>
        <fullName evidence="7">2-dehydro-3-deoxygluconokinase</fullName>
        <ecNumber evidence="7">2.7.1.45</ecNumber>
    </submittedName>
</protein>
<evidence type="ECO:0000256" key="3">
    <source>
        <dbReference type="ARBA" id="ARBA00022741"/>
    </source>
</evidence>
<proteinExistence type="inferred from homology"/>
<keyword evidence="5" id="KW-0067">ATP-binding</keyword>
<feature type="domain" description="Carbohydrate kinase PfkB" evidence="6">
    <location>
        <begin position="29"/>
        <end position="309"/>
    </location>
</feature>
<dbReference type="CDD" id="cd01166">
    <property type="entry name" value="KdgK"/>
    <property type="match status" value="1"/>
</dbReference>
<sequence length="322" mass="33430">MHMLQRSLRALHTLVIMTIMTAAATPALIAIGETMLLVTPTDATPLAEAEDVRLSIGGAESNIAAHVAILGQSAAWVSRLGDEVLGHRVHRAVAAHGVDTRWVGFDPTAPTGVYFKDPGHGVRYYRAGSAASRMTPETIAEVPLEDARIVHVSGITPALSASCAAMIDTVIDRVAASPALLSFDVNHRAALWSASEAAPVLLALANRADIVFVGLDEAETLWGCRTAADVRALVSAPSHLVVKDGAVGATEFSPDGVMFVPAIPTEVVEAVGAGDAFAAGYLSGVLNGSSPHESLRRGHERAHLVLQSTHDVVGVGETDAAG</sequence>
<evidence type="ECO:0000313" key="7">
    <source>
        <dbReference type="EMBL" id="MDQ0646473.1"/>
    </source>
</evidence>
<keyword evidence="8" id="KW-1185">Reference proteome</keyword>
<dbReference type="GO" id="GO:0005524">
    <property type="term" value="F:ATP binding"/>
    <property type="evidence" value="ECO:0007669"/>
    <property type="project" value="UniProtKB-KW"/>
</dbReference>
<dbReference type="InterPro" id="IPR011611">
    <property type="entry name" value="PfkB_dom"/>
</dbReference>
<keyword evidence="2 7" id="KW-0808">Transferase</keyword>
<reference evidence="7 8" key="1">
    <citation type="submission" date="2023-07" db="EMBL/GenBank/DDBJ databases">
        <title>Comparative genomics of wheat-associated soil bacteria to identify genetic determinants of phenazine resistance.</title>
        <authorList>
            <person name="Mouncey N."/>
        </authorList>
    </citation>
    <scope>NUCLEOTIDE SEQUENCE [LARGE SCALE GENOMIC DNA]</scope>
    <source>
        <strain evidence="7 8">W4I9-1</strain>
    </source>
</reference>